<dbReference type="InterPro" id="IPR001789">
    <property type="entry name" value="Sig_transdc_resp-reg_receiver"/>
</dbReference>
<proteinExistence type="inferred from homology"/>
<gene>
    <name evidence="5" type="primary">cheB</name>
    <name evidence="10" type="ORF">FHS74_001736</name>
</gene>
<reference evidence="10 11" key="1">
    <citation type="submission" date="2020-08" db="EMBL/GenBank/DDBJ databases">
        <title>Genomic Encyclopedia of Type Strains, Phase IV (KMG-IV): sequencing the most valuable type-strain genomes for metagenomic binning, comparative biology and taxonomic classification.</title>
        <authorList>
            <person name="Goeker M."/>
        </authorList>
    </citation>
    <scope>NUCLEOTIDE SEQUENCE [LARGE SCALE GENOMIC DNA]</scope>
    <source>
        <strain evidence="10 11">DSM 22198</strain>
    </source>
</reference>
<feature type="active site" evidence="5 6">
    <location>
        <position position="213"/>
    </location>
</feature>
<evidence type="ECO:0000256" key="2">
    <source>
        <dbReference type="ARBA" id="ARBA00022500"/>
    </source>
</evidence>
<evidence type="ECO:0000313" key="11">
    <source>
        <dbReference type="Proteomes" id="UP000539175"/>
    </source>
</evidence>
<dbReference type="PANTHER" id="PTHR42872">
    <property type="entry name" value="PROTEIN-GLUTAMATE METHYLESTERASE/PROTEIN-GLUTAMINE GLUTAMINASE"/>
    <property type="match status" value="1"/>
</dbReference>
<comment type="caution">
    <text evidence="10">The sequence shown here is derived from an EMBL/GenBank/DDBJ whole genome shotgun (WGS) entry which is preliminary data.</text>
</comment>
<organism evidence="10 11">
    <name type="scientific">Nitrospirillum iridis</name>
    <dbReference type="NCBI Taxonomy" id="765888"/>
    <lineage>
        <taxon>Bacteria</taxon>
        <taxon>Pseudomonadati</taxon>
        <taxon>Pseudomonadota</taxon>
        <taxon>Alphaproteobacteria</taxon>
        <taxon>Rhodospirillales</taxon>
        <taxon>Azospirillaceae</taxon>
        <taxon>Nitrospirillum</taxon>
    </lineage>
</organism>
<sequence>MIRLLIVDDSALIRRLLGDLFTATGDFEVALARDGVEALAQVREFKPDVVTLDVNMPQMDGLTCLDQIMVERPCPVVMVSSLTEAGAEVTLEALALGAVDFIQKPDGAISLKMDQLGPSLVEKVRVAATARLRRSHRLTERVRRQGGGLAAKPTRVRALTDVAVEGSEGAAVGKRAPPGLVIVGCSTGGPPALDALLTGLPAAFPWPVLVAQHMPASFTGPLARRLDGLCALTVREVTRPTRIEAGHVYIGKGDADLVMGMRPAGLMALPVPAKAEYRWHPSVDRLVESALGLVDPRRLVGVLMTGMGYDGAEFMTRMRDGGGRTIAEAEETAVVWGMPGELVRRGGADCVTPLDQIAGQLVRLVEGR</sequence>
<dbReference type="InterPro" id="IPR000673">
    <property type="entry name" value="Sig_transdc_resp-reg_Me-estase"/>
</dbReference>
<dbReference type="GO" id="GO:0006935">
    <property type="term" value="P:chemotaxis"/>
    <property type="evidence" value="ECO:0007669"/>
    <property type="project" value="UniProtKB-UniRule"/>
</dbReference>
<dbReference type="Gene3D" id="3.40.50.2300">
    <property type="match status" value="1"/>
</dbReference>
<keyword evidence="2 5" id="KW-0145">Chemotaxis</keyword>
<dbReference type="GO" id="GO:0005737">
    <property type="term" value="C:cytoplasm"/>
    <property type="evidence" value="ECO:0007669"/>
    <property type="project" value="UniProtKB-SubCell"/>
</dbReference>
<dbReference type="GO" id="GO:0000156">
    <property type="term" value="F:phosphorelay response regulator activity"/>
    <property type="evidence" value="ECO:0007669"/>
    <property type="project" value="InterPro"/>
</dbReference>
<keyword evidence="11" id="KW-1185">Reference proteome</keyword>
<dbReference type="RefSeq" id="WP_184799474.1">
    <property type="nucleotide sequence ID" value="NZ_JACIIZ010000004.1"/>
</dbReference>
<comment type="PTM">
    <text evidence="5">Phosphorylated by CheA. Phosphorylation of the N-terminal regulatory domain activates the methylesterase activity.</text>
</comment>
<evidence type="ECO:0000256" key="7">
    <source>
        <dbReference type="PROSITE-ProRule" id="PRU00169"/>
    </source>
</evidence>
<dbReference type="PANTHER" id="PTHR42872:SF6">
    <property type="entry name" value="PROTEIN-GLUTAMATE METHYLESTERASE_PROTEIN-GLUTAMINE GLUTAMINASE"/>
    <property type="match status" value="1"/>
</dbReference>
<evidence type="ECO:0000256" key="6">
    <source>
        <dbReference type="PROSITE-ProRule" id="PRU00050"/>
    </source>
</evidence>
<dbReference type="InterPro" id="IPR008248">
    <property type="entry name" value="CheB-like"/>
</dbReference>
<evidence type="ECO:0000259" key="8">
    <source>
        <dbReference type="PROSITE" id="PS50110"/>
    </source>
</evidence>
<feature type="domain" description="CheB-type methylesterase" evidence="9">
    <location>
        <begin position="176"/>
        <end position="368"/>
    </location>
</feature>
<evidence type="ECO:0000256" key="1">
    <source>
        <dbReference type="ARBA" id="ARBA00022490"/>
    </source>
</evidence>
<dbReference type="SMART" id="SM00448">
    <property type="entry name" value="REC"/>
    <property type="match status" value="1"/>
</dbReference>
<dbReference type="PIRSF" id="PIRSF000876">
    <property type="entry name" value="RR_chemtxs_CheB"/>
    <property type="match status" value="1"/>
</dbReference>
<comment type="catalytic activity">
    <reaction evidence="5">
        <text>L-glutaminyl-[protein] + H2O = L-glutamyl-[protein] + NH4(+)</text>
        <dbReference type="Rhea" id="RHEA:16441"/>
        <dbReference type="Rhea" id="RHEA-COMP:10207"/>
        <dbReference type="Rhea" id="RHEA-COMP:10208"/>
        <dbReference type="ChEBI" id="CHEBI:15377"/>
        <dbReference type="ChEBI" id="CHEBI:28938"/>
        <dbReference type="ChEBI" id="CHEBI:29973"/>
        <dbReference type="ChEBI" id="CHEBI:30011"/>
        <dbReference type="EC" id="3.5.1.44"/>
    </reaction>
</comment>
<comment type="subcellular location">
    <subcellularLocation>
        <location evidence="5">Cytoplasm</location>
    </subcellularLocation>
</comment>
<comment type="catalytic activity">
    <reaction evidence="4 5">
        <text>[protein]-L-glutamate 5-O-methyl ester + H2O = L-glutamyl-[protein] + methanol + H(+)</text>
        <dbReference type="Rhea" id="RHEA:23236"/>
        <dbReference type="Rhea" id="RHEA-COMP:10208"/>
        <dbReference type="Rhea" id="RHEA-COMP:10311"/>
        <dbReference type="ChEBI" id="CHEBI:15377"/>
        <dbReference type="ChEBI" id="CHEBI:15378"/>
        <dbReference type="ChEBI" id="CHEBI:17790"/>
        <dbReference type="ChEBI" id="CHEBI:29973"/>
        <dbReference type="ChEBI" id="CHEBI:82795"/>
        <dbReference type="EC" id="3.1.1.61"/>
    </reaction>
</comment>
<comment type="similarity">
    <text evidence="5">Belongs to the CheB family.</text>
</comment>
<evidence type="ECO:0000259" key="9">
    <source>
        <dbReference type="PROSITE" id="PS50122"/>
    </source>
</evidence>
<comment type="function">
    <text evidence="5">Involved in chemotaxis. Part of a chemotaxis signal transduction system that modulates chemotaxis in response to various stimuli. Catalyzes the demethylation of specific methylglutamate residues introduced into the chemoreceptors (methyl-accepting chemotaxis proteins or MCP) by CheR. Also mediates the irreversible deamidation of specific glutamine residues to glutamic acid.</text>
</comment>
<comment type="domain">
    <text evidence="5">Contains a C-terminal catalytic domain, and an N-terminal region which modulates catalytic activity.</text>
</comment>
<dbReference type="SUPFAM" id="SSF52172">
    <property type="entry name" value="CheY-like"/>
    <property type="match status" value="1"/>
</dbReference>
<feature type="active site" evidence="5 6">
    <location>
        <position position="310"/>
    </location>
</feature>
<dbReference type="AlphaFoldDB" id="A0A7X0EDM7"/>
<feature type="modified residue" description="4-aspartylphosphate" evidence="5 7">
    <location>
        <position position="53"/>
    </location>
</feature>
<dbReference type="InterPro" id="IPR035909">
    <property type="entry name" value="CheB_C"/>
</dbReference>
<keyword evidence="3 5" id="KW-0378">Hydrolase</keyword>
<dbReference type="CDD" id="cd17541">
    <property type="entry name" value="REC_CheB-like"/>
    <property type="match status" value="1"/>
</dbReference>
<name>A0A7X0EDM7_9PROT</name>
<feature type="domain" description="Response regulatory" evidence="8">
    <location>
        <begin position="3"/>
        <end position="119"/>
    </location>
</feature>
<evidence type="ECO:0000256" key="4">
    <source>
        <dbReference type="ARBA" id="ARBA00048267"/>
    </source>
</evidence>
<dbReference type="NCBIfam" id="NF001965">
    <property type="entry name" value="PRK00742.1"/>
    <property type="match status" value="1"/>
</dbReference>
<dbReference type="HAMAP" id="MF_00099">
    <property type="entry name" value="CheB_chemtxs"/>
    <property type="match status" value="1"/>
</dbReference>
<dbReference type="InterPro" id="IPR011006">
    <property type="entry name" value="CheY-like_superfamily"/>
</dbReference>
<dbReference type="EC" id="3.1.1.61" evidence="5"/>
<dbReference type="Pfam" id="PF01339">
    <property type="entry name" value="CheB_methylest"/>
    <property type="match status" value="1"/>
</dbReference>
<feature type="active site" evidence="5 6">
    <location>
        <position position="186"/>
    </location>
</feature>
<evidence type="ECO:0000313" key="10">
    <source>
        <dbReference type="EMBL" id="MBB6251191.1"/>
    </source>
</evidence>
<dbReference type="GO" id="GO:0050568">
    <property type="term" value="F:protein-glutamine glutaminase activity"/>
    <property type="evidence" value="ECO:0007669"/>
    <property type="project" value="UniProtKB-UniRule"/>
</dbReference>
<dbReference type="Proteomes" id="UP000539175">
    <property type="component" value="Unassembled WGS sequence"/>
</dbReference>
<dbReference type="CDD" id="cd16432">
    <property type="entry name" value="CheB_Rec"/>
    <property type="match status" value="1"/>
</dbReference>
<evidence type="ECO:0000256" key="3">
    <source>
        <dbReference type="ARBA" id="ARBA00022801"/>
    </source>
</evidence>
<dbReference type="PROSITE" id="PS50110">
    <property type="entry name" value="RESPONSE_REGULATORY"/>
    <property type="match status" value="1"/>
</dbReference>
<protein>
    <recommendedName>
        <fullName evidence="5">Protein-glutamate methylesterase/protein-glutamine glutaminase</fullName>
        <ecNumber evidence="5">3.1.1.61</ecNumber>
        <ecNumber evidence="5">3.5.1.44</ecNumber>
    </recommendedName>
</protein>
<dbReference type="SUPFAM" id="SSF52738">
    <property type="entry name" value="Methylesterase CheB, C-terminal domain"/>
    <property type="match status" value="1"/>
</dbReference>
<dbReference type="PROSITE" id="PS50122">
    <property type="entry name" value="CHEB"/>
    <property type="match status" value="1"/>
</dbReference>
<accession>A0A7X0EDM7</accession>
<keyword evidence="5 7" id="KW-0597">Phosphoprotein</keyword>
<evidence type="ECO:0000256" key="5">
    <source>
        <dbReference type="HAMAP-Rule" id="MF_00099"/>
    </source>
</evidence>
<dbReference type="EC" id="3.5.1.44" evidence="5"/>
<dbReference type="Pfam" id="PF00072">
    <property type="entry name" value="Response_reg"/>
    <property type="match status" value="1"/>
</dbReference>
<dbReference type="Gene3D" id="3.40.50.180">
    <property type="entry name" value="Methylesterase CheB, C-terminal domain"/>
    <property type="match status" value="1"/>
</dbReference>
<dbReference type="GO" id="GO:0008984">
    <property type="term" value="F:protein-glutamate methylesterase activity"/>
    <property type="evidence" value="ECO:0007669"/>
    <property type="project" value="UniProtKB-UniRule"/>
</dbReference>
<dbReference type="EMBL" id="JACIIZ010000004">
    <property type="protein sequence ID" value="MBB6251191.1"/>
    <property type="molecule type" value="Genomic_DNA"/>
</dbReference>
<keyword evidence="1 5" id="KW-0963">Cytoplasm</keyword>